<protein>
    <submittedName>
        <fullName evidence="1">Uncharacterized protein</fullName>
    </submittedName>
</protein>
<sequence>MLYLDIWLDGETVSEDDYDNRQSPWENRQSPWESRLVVGLGSSTTRQSQAGLNNGQQDPANVIRHHDPGQQMLAIAIPTQHYLSETLHIYVQHLCPATKP</sequence>
<evidence type="ECO:0000313" key="2">
    <source>
        <dbReference type="Proteomes" id="UP000034681"/>
    </source>
</evidence>
<evidence type="ECO:0000313" key="1">
    <source>
        <dbReference type="EMBL" id="KKI99154.1"/>
    </source>
</evidence>
<name>A0A0M2PSQ6_PROHO</name>
<keyword evidence="2" id="KW-1185">Reference proteome</keyword>
<dbReference type="Proteomes" id="UP000034681">
    <property type="component" value="Unassembled WGS sequence"/>
</dbReference>
<comment type="caution">
    <text evidence="1">The sequence shown here is derived from an EMBL/GenBank/DDBJ whole genome shotgun (WGS) entry which is preliminary data.</text>
</comment>
<dbReference type="EMBL" id="AJTX02000006">
    <property type="protein sequence ID" value="KKI99154.1"/>
    <property type="molecule type" value="Genomic_DNA"/>
</dbReference>
<reference evidence="1" key="1">
    <citation type="submission" date="2012-04" db="EMBL/GenBank/DDBJ databases">
        <authorList>
            <person name="Borisov I.G."/>
            <person name="Ivanikova N.V."/>
            <person name="Pinevich A.V."/>
        </authorList>
    </citation>
    <scope>NUCLEOTIDE SEQUENCE</scope>
    <source>
        <strain evidence="1">CALU 1027</strain>
    </source>
</reference>
<organism evidence="1 2">
    <name type="scientific">Prochlorothrix hollandica PCC 9006 = CALU 1027</name>
    <dbReference type="NCBI Taxonomy" id="317619"/>
    <lineage>
        <taxon>Bacteria</taxon>
        <taxon>Bacillati</taxon>
        <taxon>Cyanobacteriota</taxon>
        <taxon>Cyanophyceae</taxon>
        <taxon>Prochlorotrichales</taxon>
        <taxon>Prochlorotrichaceae</taxon>
        <taxon>Prochlorothrix</taxon>
    </lineage>
</organism>
<gene>
    <name evidence="1" type="ORF">PROH_15405</name>
</gene>
<dbReference type="STRING" id="317619.GCA_000332315_02246"/>
<accession>A0A0M2PSQ6</accession>
<dbReference type="AlphaFoldDB" id="A0A0M2PSQ6"/>
<proteinExistence type="predicted"/>